<keyword evidence="2" id="KW-0808">Transferase</keyword>
<feature type="binding site" evidence="4">
    <location>
        <position position="160"/>
    </location>
    <ligand>
        <name>Zn(2+)</name>
        <dbReference type="ChEBI" id="CHEBI:29105"/>
    </ligand>
</feature>
<keyword evidence="7" id="KW-1185">Reference proteome</keyword>
<accession>A0ABU8MYM8</accession>
<evidence type="ECO:0000313" key="6">
    <source>
        <dbReference type="EMBL" id="MEJ2885231.1"/>
    </source>
</evidence>
<sequence>MTSDEPEDLARAADLLARAGRVTVLTGAGVSTDSGIPDFRGPQGVWTRNPAAERLSTYQAYVEDPEVRRESWRQRAVHPIWDARPGPAHTALVDLERSGRLVALLTQNIDELHQAAGSSPDLVVELHGTMHHTQCLSCGARAPMGEALARVAAGEDDPPCPECGGILKSATISFGQNLDAGVIMRAQQAAADTDVLLAVGTSLGVHPAAGVVDLAAAAGAAVIIVNGEPTPYDDVATVVLRGGVGEILPRLVDGL</sequence>
<dbReference type="CDD" id="cd01407">
    <property type="entry name" value="SIR2-fam"/>
    <property type="match status" value="1"/>
</dbReference>
<keyword evidence="3" id="KW-0520">NAD</keyword>
<keyword evidence="4" id="KW-0479">Metal-binding</keyword>
<dbReference type="PANTHER" id="PTHR11085:SF4">
    <property type="entry name" value="NAD-DEPENDENT PROTEIN DEACYLASE"/>
    <property type="match status" value="1"/>
</dbReference>
<evidence type="ECO:0000256" key="1">
    <source>
        <dbReference type="ARBA" id="ARBA00012928"/>
    </source>
</evidence>
<feature type="domain" description="Deacetylase sirtuin-type" evidence="5">
    <location>
        <begin position="2"/>
        <end position="255"/>
    </location>
</feature>
<dbReference type="Gene3D" id="3.30.1600.10">
    <property type="entry name" value="SIR2/SIRT2 'Small Domain"/>
    <property type="match status" value="1"/>
</dbReference>
<evidence type="ECO:0000256" key="4">
    <source>
        <dbReference type="PROSITE-ProRule" id="PRU00236"/>
    </source>
</evidence>
<dbReference type="EMBL" id="JBBEGL010000001">
    <property type="protein sequence ID" value="MEJ2885231.1"/>
    <property type="molecule type" value="Genomic_DNA"/>
</dbReference>
<dbReference type="InterPro" id="IPR026590">
    <property type="entry name" value="Ssirtuin_cat_dom"/>
</dbReference>
<feature type="binding site" evidence="4">
    <location>
        <position position="135"/>
    </location>
    <ligand>
        <name>Zn(2+)</name>
        <dbReference type="ChEBI" id="CHEBI:29105"/>
    </ligand>
</feature>
<dbReference type="SUPFAM" id="SSF52467">
    <property type="entry name" value="DHS-like NAD/FAD-binding domain"/>
    <property type="match status" value="1"/>
</dbReference>
<dbReference type="InterPro" id="IPR026591">
    <property type="entry name" value="Sirtuin_cat_small_dom_sf"/>
</dbReference>
<feature type="binding site" evidence="4">
    <location>
        <position position="138"/>
    </location>
    <ligand>
        <name>Zn(2+)</name>
        <dbReference type="ChEBI" id="CHEBI:29105"/>
    </ligand>
</feature>
<dbReference type="Gene3D" id="3.40.50.1220">
    <property type="entry name" value="TPP-binding domain"/>
    <property type="match status" value="1"/>
</dbReference>
<feature type="binding site" evidence="4">
    <location>
        <position position="163"/>
    </location>
    <ligand>
        <name>Zn(2+)</name>
        <dbReference type="ChEBI" id="CHEBI:29105"/>
    </ligand>
</feature>
<name>A0ABU8MYM8_9PSEU</name>
<comment type="caution">
    <text evidence="6">The sequence shown here is derived from an EMBL/GenBank/DDBJ whole genome shotgun (WGS) entry which is preliminary data.</text>
</comment>
<evidence type="ECO:0000256" key="2">
    <source>
        <dbReference type="ARBA" id="ARBA00022679"/>
    </source>
</evidence>
<evidence type="ECO:0000259" key="5">
    <source>
        <dbReference type="PROSITE" id="PS50305"/>
    </source>
</evidence>
<reference evidence="6 7" key="1">
    <citation type="submission" date="2024-03" db="EMBL/GenBank/DDBJ databases">
        <title>Actinomycetospora sp. OC33-EN06, a novel actinomycete isolated from wild orchid (Aerides multiflora).</title>
        <authorList>
            <person name="Suriyachadkun C."/>
        </authorList>
    </citation>
    <scope>NUCLEOTIDE SEQUENCE [LARGE SCALE GENOMIC DNA]</scope>
    <source>
        <strain evidence="6 7">OC33-EN06</strain>
    </source>
</reference>
<dbReference type="InterPro" id="IPR003000">
    <property type="entry name" value="Sirtuin"/>
</dbReference>
<dbReference type="Pfam" id="PF02146">
    <property type="entry name" value="SIR2"/>
    <property type="match status" value="1"/>
</dbReference>
<organism evidence="6 7">
    <name type="scientific">Actinomycetospora aeridis</name>
    <dbReference type="NCBI Taxonomy" id="3129231"/>
    <lineage>
        <taxon>Bacteria</taxon>
        <taxon>Bacillati</taxon>
        <taxon>Actinomycetota</taxon>
        <taxon>Actinomycetes</taxon>
        <taxon>Pseudonocardiales</taxon>
        <taxon>Pseudonocardiaceae</taxon>
        <taxon>Actinomycetospora</taxon>
    </lineage>
</organism>
<keyword evidence="4" id="KW-0862">Zinc</keyword>
<dbReference type="InterPro" id="IPR050134">
    <property type="entry name" value="NAD-dep_sirtuin_deacylases"/>
</dbReference>
<feature type="active site" description="Proton acceptor" evidence="4">
    <location>
        <position position="127"/>
    </location>
</feature>
<dbReference type="PROSITE" id="PS50305">
    <property type="entry name" value="SIRTUIN"/>
    <property type="match status" value="1"/>
</dbReference>
<dbReference type="EC" id="2.3.1.286" evidence="1"/>
<evidence type="ECO:0000256" key="3">
    <source>
        <dbReference type="ARBA" id="ARBA00023027"/>
    </source>
</evidence>
<dbReference type="InterPro" id="IPR029035">
    <property type="entry name" value="DHS-like_NAD/FAD-binding_dom"/>
</dbReference>
<evidence type="ECO:0000313" key="7">
    <source>
        <dbReference type="Proteomes" id="UP001370100"/>
    </source>
</evidence>
<dbReference type="Proteomes" id="UP001370100">
    <property type="component" value="Unassembled WGS sequence"/>
</dbReference>
<dbReference type="RefSeq" id="WP_337711723.1">
    <property type="nucleotide sequence ID" value="NZ_JBBEGL010000001.1"/>
</dbReference>
<proteinExistence type="predicted"/>
<gene>
    <name evidence="6" type="ORF">WCD41_02120</name>
</gene>
<protein>
    <recommendedName>
        <fullName evidence="1">protein acetyllysine N-acetyltransferase</fullName>
        <ecNumber evidence="1">2.3.1.286</ecNumber>
    </recommendedName>
</protein>
<dbReference type="PANTHER" id="PTHR11085">
    <property type="entry name" value="NAD-DEPENDENT PROTEIN DEACYLASE SIRTUIN-5, MITOCHONDRIAL-RELATED"/>
    <property type="match status" value="1"/>
</dbReference>